<proteinExistence type="inferred from homology"/>
<dbReference type="Proteomes" id="UP000038045">
    <property type="component" value="Unplaced"/>
</dbReference>
<comment type="subunit">
    <text evidence="4">Component of the Mediator complex.</text>
</comment>
<dbReference type="STRING" id="131310.A0A0N5A5D9"/>
<comment type="function">
    <text evidence="4">Component of the Mediator complex, a coactivator involved in the regulated transcription of nearly all RNA polymerase II-dependent genes. Mediator functions as a bridge to convey information from gene-specific regulatory proteins to the basal RNA polymerase II transcription machinery. Mediator is recruited to promoters by direct interactions with regulatory proteins and serves as a scaffold for the assembly of a functional preinitiation complex with RNA polymerase II and the general transcription factors.</text>
</comment>
<evidence type="ECO:0000256" key="1">
    <source>
        <dbReference type="ARBA" id="ARBA00004123"/>
    </source>
</evidence>
<organism evidence="5 6">
    <name type="scientific">Parastrongyloides trichosuri</name>
    <name type="common">Possum-specific nematode worm</name>
    <dbReference type="NCBI Taxonomy" id="131310"/>
    <lineage>
        <taxon>Eukaryota</taxon>
        <taxon>Metazoa</taxon>
        <taxon>Ecdysozoa</taxon>
        <taxon>Nematoda</taxon>
        <taxon>Chromadorea</taxon>
        <taxon>Rhabditida</taxon>
        <taxon>Tylenchina</taxon>
        <taxon>Panagrolaimomorpha</taxon>
        <taxon>Strongyloidoidea</taxon>
        <taxon>Strongyloididae</taxon>
        <taxon>Parastrongyloides</taxon>
    </lineage>
</organism>
<keyword evidence="4" id="KW-0010">Activator</keyword>
<dbReference type="InterPro" id="IPR013921">
    <property type="entry name" value="Mediator_Med20"/>
</dbReference>
<dbReference type="GO" id="GO:0016592">
    <property type="term" value="C:mediator complex"/>
    <property type="evidence" value="ECO:0007669"/>
    <property type="project" value="InterPro"/>
</dbReference>
<dbReference type="GO" id="GO:0003712">
    <property type="term" value="F:transcription coregulator activity"/>
    <property type="evidence" value="ECO:0007669"/>
    <property type="project" value="InterPro"/>
</dbReference>
<comment type="subcellular location">
    <subcellularLocation>
        <location evidence="1 4">Nucleus</location>
    </subcellularLocation>
</comment>
<gene>
    <name evidence="4" type="primary">MED20</name>
</gene>
<evidence type="ECO:0000256" key="4">
    <source>
        <dbReference type="RuleBase" id="RU364152"/>
    </source>
</evidence>
<reference evidence="6" key="1">
    <citation type="submission" date="2017-02" db="UniProtKB">
        <authorList>
            <consortium name="WormBaseParasite"/>
        </authorList>
    </citation>
    <scope>IDENTIFICATION</scope>
</reference>
<sequence>MGVAWVFLSDQTIPEIKANLDQHGATEIGTYNVEMHQIVPNEKLKGTERNGMSTNYVIHHDEYPANSFIYQVSSKDSSKFNKVTSLRGIDALYTKYEDSVEYNPEGAMIISGKTYQLEDNIIRVGTASCRSSCCGTVIELEVTPCFNLSGCYVFMKEVIAAVFPKEYPTIHKPRLFDSIGKEKYIPSYTMMQYMSIFDILRSKVVV</sequence>
<dbReference type="Pfam" id="PF08612">
    <property type="entry name" value="Med20"/>
    <property type="match status" value="1"/>
</dbReference>
<name>A0A0N5A5D9_PARTI</name>
<protein>
    <recommendedName>
        <fullName evidence="4">Mediator of RNA polymerase II transcription subunit 20</fullName>
    </recommendedName>
    <alternativeName>
        <fullName evidence="4">Mediator complex subunit 20</fullName>
    </alternativeName>
</protein>
<keyword evidence="5" id="KW-1185">Reference proteome</keyword>
<evidence type="ECO:0000313" key="5">
    <source>
        <dbReference type="Proteomes" id="UP000038045"/>
    </source>
</evidence>
<dbReference type="WBParaSite" id="PTRK_0001692200.1">
    <property type="protein sequence ID" value="PTRK_0001692200.1"/>
    <property type="gene ID" value="PTRK_0001692200"/>
</dbReference>
<evidence type="ECO:0000256" key="2">
    <source>
        <dbReference type="ARBA" id="ARBA00010743"/>
    </source>
</evidence>
<comment type="similarity">
    <text evidence="2 4">Belongs to the Mediator complex subunit 20 family.</text>
</comment>
<accession>A0A0N5A5D9</accession>
<keyword evidence="4" id="KW-0805">Transcription regulation</keyword>
<evidence type="ECO:0000313" key="6">
    <source>
        <dbReference type="WBParaSite" id="PTRK_0001692200.1"/>
    </source>
</evidence>
<dbReference type="GO" id="GO:0006357">
    <property type="term" value="P:regulation of transcription by RNA polymerase II"/>
    <property type="evidence" value="ECO:0007669"/>
    <property type="project" value="InterPro"/>
</dbReference>
<keyword evidence="3 4" id="KW-0539">Nucleus</keyword>
<dbReference type="AlphaFoldDB" id="A0A0N5A5D9"/>
<evidence type="ECO:0000256" key="3">
    <source>
        <dbReference type="ARBA" id="ARBA00023242"/>
    </source>
</evidence>
<keyword evidence="4" id="KW-0804">Transcription</keyword>